<dbReference type="Proteomes" id="UP000323142">
    <property type="component" value="Unassembled WGS sequence"/>
</dbReference>
<name>A0A5B2VCE7_9HYPH</name>
<evidence type="ECO:0000313" key="1">
    <source>
        <dbReference type="EMBL" id="KAA2236428.1"/>
    </source>
</evidence>
<protein>
    <submittedName>
        <fullName evidence="1">Uncharacterized protein</fullName>
    </submittedName>
</protein>
<accession>A0A5B2VCE7</accession>
<sequence length="157" mass="17713">MPNLEVRRYTHPKGCILVIPILMRRDERMLKWMRGSQRWGACWAGIGLWVPETCADRLSAMLPQLEDWADEIGGPLTHEGGFVFAHRPHQWVAGITPCGRMAKQWVPWIDASKEIIEQIGADAQLTWAGYEVILHAADETTLAAVQLVLPPRPRIGL</sequence>
<reference evidence="1 2" key="1">
    <citation type="submission" date="2019-09" db="EMBL/GenBank/DDBJ databases">
        <title>Salinarimonas rosea gen. nov., sp. nov., a new member of the a-2 subgroup of the Proteobacteria.</title>
        <authorList>
            <person name="Liu J."/>
        </authorList>
    </citation>
    <scope>NUCLEOTIDE SEQUENCE [LARGE SCALE GENOMIC DNA]</scope>
    <source>
        <strain evidence="1 2">BN140002</strain>
    </source>
</reference>
<dbReference type="AlphaFoldDB" id="A0A5B2VCE7"/>
<dbReference type="RefSeq" id="WP_149818899.1">
    <property type="nucleotide sequence ID" value="NZ_VUOA01000027.1"/>
</dbReference>
<keyword evidence="2" id="KW-1185">Reference proteome</keyword>
<gene>
    <name evidence="1" type="ORF">F0L46_14900</name>
</gene>
<comment type="caution">
    <text evidence="1">The sequence shown here is derived from an EMBL/GenBank/DDBJ whole genome shotgun (WGS) entry which is preliminary data.</text>
</comment>
<proteinExistence type="predicted"/>
<organism evidence="1 2">
    <name type="scientific">Salinarimonas soli</name>
    <dbReference type="NCBI Taxonomy" id="1638099"/>
    <lineage>
        <taxon>Bacteria</taxon>
        <taxon>Pseudomonadati</taxon>
        <taxon>Pseudomonadota</taxon>
        <taxon>Alphaproteobacteria</taxon>
        <taxon>Hyphomicrobiales</taxon>
        <taxon>Salinarimonadaceae</taxon>
        <taxon>Salinarimonas</taxon>
    </lineage>
</organism>
<reference evidence="1 2" key="2">
    <citation type="submission" date="2019-09" db="EMBL/GenBank/DDBJ databases">
        <authorList>
            <person name="Jin C."/>
        </authorList>
    </citation>
    <scope>NUCLEOTIDE SEQUENCE [LARGE SCALE GENOMIC DNA]</scope>
    <source>
        <strain evidence="1 2">BN140002</strain>
    </source>
</reference>
<dbReference type="EMBL" id="VUOA01000027">
    <property type="protein sequence ID" value="KAA2236428.1"/>
    <property type="molecule type" value="Genomic_DNA"/>
</dbReference>
<evidence type="ECO:0000313" key="2">
    <source>
        <dbReference type="Proteomes" id="UP000323142"/>
    </source>
</evidence>